<organism evidence="1 2">
    <name type="scientific">Sinorhizobium fredii (strain USDA 257)</name>
    <dbReference type="NCBI Taxonomy" id="1185652"/>
    <lineage>
        <taxon>Bacteria</taxon>
        <taxon>Pseudomonadati</taxon>
        <taxon>Pseudomonadota</taxon>
        <taxon>Alphaproteobacteria</taxon>
        <taxon>Hyphomicrobiales</taxon>
        <taxon>Rhizobiaceae</taxon>
        <taxon>Sinorhizobium/Ensifer group</taxon>
        <taxon>Sinorhizobium</taxon>
    </lineage>
</organism>
<dbReference type="KEGG" id="sfd:USDA257_c58250"/>
<evidence type="ECO:0000313" key="2">
    <source>
        <dbReference type="Proteomes" id="UP000006180"/>
    </source>
</evidence>
<dbReference type="EMBL" id="CP003563">
    <property type="protein sequence ID" value="AFL54336.1"/>
    <property type="molecule type" value="Genomic_DNA"/>
</dbReference>
<reference evidence="1 2" key="1">
    <citation type="journal article" date="2012" name="J. Bacteriol.">
        <title>Complete genome sequence of the broad-host-range strain Sinorhizobium fredii USDA257.</title>
        <authorList>
            <person name="Schuldes J."/>
            <person name="Rodriguez Orbegoso M."/>
            <person name="Schmeisser C."/>
            <person name="Krishnan H.B."/>
            <person name="Daniel R."/>
            <person name="Streit W.R."/>
        </authorList>
    </citation>
    <scope>NUCLEOTIDE SEQUENCE [LARGE SCALE GENOMIC DNA]</scope>
    <source>
        <strain evidence="1 2">USDA 257</strain>
    </source>
</reference>
<dbReference type="HOGENOM" id="CLU_2976843_0_0_5"/>
<dbReference type="STRING" id="1185652.USDA257_c58250"/>
<dbReference type="PATRIC" id="fig|1185652.3.peg.6050"/>
<protein>
    <submittedName>
        <fullName evidence="1">Uncharacterized protein</fullName>
    </submittedName>
</protein>
<evidence type="ECO:0000313" key="1">
    <source>
        <dbReference type="EMBL" id="AFL54336.1"/>
    </source>
</evidence>
<dbReference type="AlphaFoldDB" id="I3XEN0"/>
<sequence>MRFASVPSETEAGGFLCDGGSMGPITGLRSMRKLIRAIAVLVRDMMDILTFRKPSRRG</sequence>
<name>I3XEN0_SINF2</name>
<proteinExistence type="predicted"/>
<gene>
    <name evidence="1" type="ORF">USDA257_c58250</name>
</gene>
<dbReference type="Proteomes" id="UP000006180">
    <property type="component" value="Chromosome"/>
</dbReference>
<accession>I3XEN0</accession>